<evidence type="ECO:0000313" key="2">
    <source>
        <dbReference type="EMBL" id="CAG8823749.1"/>
    </source>
</evidence>
<dbReference type="Proteomes" id="UP000789901">
    <property type="component" value="Unassembled WGS sequence"/>
</dbReference>
<accession>A0ABN7WAK0</accession>
<dbReference type="InterPro" id="IPR031314">
    <property type="entry name" value="DNK_dom"/>
</dbReference>
<sequence length="241" mass="28875">MKRSFELDELSTSELHILQKALQKKLKTKQPKVKIFAGTIGSGKTTLAKLYEKYLVDKGYVVRRIQEVSLQIPEELEIFYKTKNSLFFQCHIIEKYREMIKEINHMTDCDYILFDRGPKEIEIFTNVNTTDDEIIEYLKKRHSKITPILFDDCEEIYVRPEKQVSIERKKLRNRMCETCDDEYLSAVYDEYEKRIKEFYPNHVIFNNNNFLYKNCCELNTELCEDGDCCVKENYSFFEQHI</sequence>
<dbReference type="EMBL" id="CAJVQB010036322">
    <property type="protein sequence ID" value="CAG8823749.1"/>
    <property type="molecule type" value="Genomic_DNA"/>
</dbReference>
<proteinExistence type="predicted"/>
<gene>
    <name evidence="2" type="ORF">GMARGA_LOCUS28416</name>
</gene>
<organism evidence="2 3">
    <name type="scientific">Gigaspora margarita</name>
    <dbReference type="NCBI Taxonomy" id="4874"/>
    <lineage>
        <taxon>Eukaryota</taxon>
        <taxon>Fungi</taxon>
        <taxon>Fungi incertae sedis</taxon>
        <taxon>Mucoromycota</taxon>
        <taxon>Glomeromycotina</taxon>
        <taxon>Glomeromycetes</taxon>
        <taxon>Diversisporales</taxon>
        <taxon>Gigasporaceae</taxon>
        <taxon>Gigaspora</taxon>
    </lineage>
</organism>
<feature type="domain" description="Deoxynucleoside kinase" evidence="1">
    <location>
        <begin position="37"/>
        <end position="205"/>
    </location>
</feature>
<reference evidence="2 3" key="1">
    <citation type="submission" date="2021-06" db="EMBL/GenBank/DDBJ databases">
        <authorList>
            <person name="Kallberg Y."/>
            <person name="Tangrot J."/>
            <person name="Rosling A."/>
        </authorList>
    </citation>
    <scope>NUCLEOTIDE SEQUENCE [LARGE SCALE GENOMIC DNA]</scope>
    <source>
        <strain evidence="2 3">120-4 pot B 10/14</strain>
    </source>
</reference>
<keyword evidence="3" id="KW-1185">Reference proteome</keyword>
<comment type="caution">
    <text evidence="2">The sequence shown here is derived from an EMBL/GenBank/DDBJ whole genome shotgun (WGS) entry which is preliminary data.</text>
</comment>
<dbReference type="Gene3D" id="3.40.50.300">
    <property type="entry name" value="P-loop containing nucleotide triphosphate hydrolases"/>
    <property type="match status" value="1"/>
</dbReference>
<dbReference type="InterPro" id="IPR027417">
    <property type="entry name" value="P-loop_NTPase"/>
</dbReference>
<protein>
    <submittedName>
        <fullName evidence="2">26800_t:CDS:1</fullName>
    </submittedName>
</protein>
<dbReference type="Pfam" id="PF01712">
    <property type="entry name" value="dNK"/>
    <property type="match status" value="1"/>
</dbReference>
<evidence type="ECO:0000313" key="3">
    <source>
        <dbReference type="Proteomes" id="UP000789901"/>
    </source>
</evidence>
<dbReference type="SUPFAM" id="SSF52540">
    <property type="entry name" value="P-loop containing nucleoside triphosphate hydrolases"/>
    <property type="match status" value="1"/>
</dbReference>
<evidence type="ECO:0000259" key="1">
    <source>
        <dbReference type="Pfam" id="PF01712"/>
    </source>
</evidence>
<name>A0ABN7WAK0_GIGMA</name>